<accession>A0ABR9EIB2</accession>
<protein>
    <recommendedName>
        <fullName evidence="4">Beta-hydroxyacyl-ACP dehydratase</fullName>
    </recommendedName>
</protein>
<reference evidence="2 3" key="1">
    <citation type="submission" date="2015-03" db="EMBL/GenBank/DDBJ databases">
        <title>Genome sequence of Pseudoalteromonas aurantia.</title>
        <authorList>
            <person name="Xie B.-B."/>
            <person name="Rong J.-C."/>
            <person name="Qin Q.-L."/>
            <person name="Zhang Y.-Z."/>
        </authorList>
    </citation>
    <scope>NUCLEOTIDE SEQUENCE [LARGE SCALE GENOMIC DNA]</scope>
    <source>
        <strain evidence="2 3">208</strain>
    </source>
</reference>
<dbReference type="CDD" id="cd01288">
    <property type="entry name" value="FabZ"/>
    <property type="match status" value="1"/>
</dbReference>
<organism evidence="2 3">
    <name type="scientific">Pseudoalteromonas aurantia 208</name>
    <dbReference type="NCBI Taxonomy" id="1314867"/>
    <lineage>
        <taxon>Bacteria</taxon>
        <taxon>Pseudomonadati</taxon>
        <taxon>Pseudomonadota</taxon>
        <taxon>Gammaproteobacteria</taxon>
        <taxon>Alteromonadales</taxon>
        <taxon>Pseudoalteromonadaceae</taxon>
        <taxon>Pseudoalteromonas</taxon>
    </lineage>
</organism>
<evidence type="ECO:0008006" key="4">
    <source>
        <dbReference type="Google" id="ProtNLM"/>
    </source>
</evidence>
<evidence type="ECO:0000313" key="2">
    <source>
        <dbReference type="EMBL" id="MBE0370472.1"/>
    </source>
</evidence>
<dbReference type="PANTHER" id="PTHR30272:SF1">
    <property type="entry name" value="3-HYDROXYACYL-[ACYL-CARRIER-PROTEIN] DEHYDRATASE"/>
    <property type="match status" value="1"/>
</dbReference>
<sequence length="132" mass="14247">MITDNLPHKAPFKFADKIVELTPSVQIVGLKFVSHNEPGLEGHFPDQPIFPGVLIIETMAQISGLCCGTGKSGGMLSCIEKAKFSRPVHPGDIIKVVSNLTTEFGSMAKFKAQAYVDDELVAKADLVISYVN</sequence>
<proteinExistence type="predicted"/>
<name>A0ABR9EIB2_9GAMM</name>
<comment type="caution">
    <text evidence="2">The sequence shown here is derived from an EMBL/GenBank/DDBJ whole genome shotgun (WGS) entry which is preliminary data.</text>
</comment>
<dbReference type="Pfam" id="PF07977">
    <property type="entry name" value="FabA"/>
    <property type="match status" value="1"/>
</dbReference>
<keyword evidence="3" id="KW-1185">Reference proteome</keyword>
<evidence type="ECO:0000313" key="3">
    <source>
        <dbReference type="Proteomes" id="UP000615755"/>
    </source>
</evidence>
<dbReference type="PANTHER" id="PTHR30272">
    <property type="entry name" value="3-HYDROXYACYL-[ACYL-CARRIER-PROTEIN] DEHYDRATASE"/>
    <property type="match status" value="1"/>
</dbReference>
<dbReference type="NCBIfam" id="NF000582">
    <property type="entry name" value="PRK00006.1"/>
    <property type="match status" value="1"/>
</dbReference>
<dbReference type="SUPFAM" id="SSF54637">
    <property type="entry name" value="Thioesterase/thiol ester dehydrase-isomerase"/>
    <property type="match status" value="1"/>
</dbReference>
<gene>
    <name evidence="2" type="ORF">PAUR_b0521</name>
</gene>
<keyword evidence="1" id="KW-0456">Lyase</keyword>
<dbReference type="InterPro" id="IPR013114">
    <property type="entry name" value="FabA_FabZ"/>
</dbReference>
<evidence type="ECO:0000256" key="1">
    <source>
        <dbReference type="ARBA" id="ARBA00023239"/>
    </source>
</evidence>
<dbReference type="EMBL" id="AQGV01000015">
    <property type="protein sequence ID" value="MBE0370472.1"/>
    <property type="molecule type" value="Genomic_DNA"/>
</dbReference>
<dbReference type="InterPro" id="IPR029069">
    <property type="entry name" value="HotDog_dom_sf"/>
</dbReference>
<dbReference type="RefSeq" id="WP_192509581.1">
    <property type="nucleotide sequence ID" value="NZ_AQGV01000015.1"/>
</dbReference>
<dbReference type="Proteomes" id="UP000615755">
    <property type="component" value="Unassembled WGS sequence"/>
</dbReference>
<dbReference type="Gene3D" id="3.10.129.10">
    <property type="entry name" value="Hotdog Thioesterase"/>
    <property type="match status" value="1"/>
</dbReference>